<accession>K1XTJ5</accession>
<dbReference type="RefSeq" id="XP_007293784.1">
    <property type="nucleotide sequence ID" value="XM_007293722.1"/>
</dbReference>
<evidence type="ECO:0000256" key="2">
    <source>
        <dbReference type="SAM" id="Phobius"/>
    </source>
</evidence>
<dbReference type="InParanoid" id="K1XTJ5"/>
<feature type="transmembrane region" description="Helical" evidence="2">
    <location>
        <begin position="140"/>
        <end position="158"/>
    </location>
</feature>
<dbReference type="KEGG" id="mbe:MBM_05895"/>
<dbReference type="GeneID" id="18761830"/>
<gene>
    <name evidence="3" type="ORF">MBM_05895</name>
</gene>
<dbReference type="OMA" id="KHEETRM"/>
<dbReference type="Proteomes" id="UP000006753">
    <property type="component" value="Unassembled WGS sequence"/>
</dbReference>
<dbReference type="AlphaFoldDB" id="K1XTJ5"/>
<feature type="region of interest" description="Disordered" evidence="1">
    <location>
        <begin position="219"/>
        <end position="249"/>
    </location>
</feature>
<dbReference type="HOGENOM" id="CLU_1115946_0_0_1"/>
<keyword evidence="2" id="KW-0472">Membrane</keyword>
<evidence type="ECO:0000313" key="3">
    <source>
        <dbReference type="EMBL" id="EKD15884.1"/>
    </source>
</evidence>
<keyword evidence="4" id="KW-1185">Reference proteome</keyword>
<keyword evidence="2" id="KW-0812">Transmembrane</keyword>
<feature type="transmembrane region" description="Helical" evidence="2">
    <location>
        <begin position="170"/>
        <end position="191"/>
    </location>
</feature>
<sequence length="249" mass="28053">MDQTMLNTTIATVFKAMNNQIAQQKCHSYGFFMRHLTRSQLDGIFWGLFCFQIAALVGEVQIYDRVRNKNELLKKMKASDMLIDAVEIDESERAFRRLSKFCLAFSFSMFLLLCNSLAMQIIAAQAILFCHQESLTHLYSPIWTVFALGITFATFGCCIQQMYHLNDFDLPGFGVALGTPILVISALSHYLTAYISQPDHEADLRFSESRSRMRRGDVAGIRHGASPNVEKNAASQIPTPIRPTPPGLE</sequence>
<dbReference type="OrthoDB" id="3537340at2759"/>
<name>K1XTJ5_MARBU</name>
<keyword evidence="2" id="KW-1133">Transmembrane helix</keyword>
<organism evidence="3 4">
    <name type="scientific">Marssonina brunnea f. sp. multigermtubi (strain MB_m1)</name>
    <name type="common">Marssonina leaf spot fungus</name>
    <dbReference type="NCBI Taxonomy" id="1072389"/>
    <lineage>
        <taxon>Eukaryota</taxon>
        <taxon>Fungi</taxon>
        <taxon>Dikarya</taxon>
        <taxon>Ascomycota</taxon>
        <taxon>Pezizomycotina</taxon>
        <taxon>Leotiomycetes</taxon>
        <taxon>Helotiales</taxon>
        <taxon>Drepanopezizaceae</taxon>
        <taxon>Drepanopeziza</taxon>
    </lineage>
</organism>
<proteinExistence type="predicted"/>
<dbReference type="EMBL" id="JH921440">
    <property type="protein sequence ID" value="EKD15884.1"/>
    <property type="molecule type" value="Genomic_DNA"/>
</dbReference>
<feature type="transmembrane region" description="Helical" evidence="2">
    <location>
        <begin position="43"/>
        <end position="63"/>
    </location>
</feature>
<feature type="transmembrane region" description="Helical" evidence="2">
    <location>
        <begin position="101"/>
        <end position="128"/>
    </location>
</feature>
<evidence type="ECO:0000256" key="1">
    <source>
        <dbReference type="SAM" id="MobiDB-lite"/>
    </source>
</evidence>
<feature type="compositionally biased region" description="Pro residues" evidence="1">
    <location>
        <begin position="240"/>
        <end position="249"/>
    </location>
</feature>
<reference evidence="3 4" key="1">
    <citation type="journal article" date="2012" name="BMC Genomics">
        <title>Sequencing the genome of Marssonina brunnea reveals fungus-poplar co-evolution.</title>
        <authorList>
            <person name="Zhu S."/>
            <person name="Cao Y.-Z."/>
            <person name="Jiang C."/>
            <person name="Tan B.-Y."/>
            <person name="Wang Z."/>
            <person name="Feng S."/>
            <person name="Zhang L."/>
            <person name="Su X.-H."/>
            <person name="Brejova B."/>
            <person name="Vinar T."/>
            <person name="Xu M."/>
            <person name="Wang M.-X."/>
            <person name="Zhang S.-G."/>
            <person name="Huang M.-R."/>
            <person name="Wu R."/>
            <person name="Zhou Y."/>
        </authorList>
    </citation>
    <scope>NUCLEOTIDE SEQUENCE [LARGE SCALE GENOMIC DNA]</scope>
    <source>
        <strain evidence="3 4">MB_m1</strain>
    </source>
</reference>
<evidence type="ECO:0000313" key="4">
    <source>
        <dbReference type="Proteomes" id="UP000006753"/>
    </source>
</evidence>
<protein>
    <submittedName>
        <fullName evidence="3">Uncharacterized protein</fullName>
    </submittedName>
</protein>